<proteinExistence type="predicted"/>
<dbReference type="Pfam" id="PF07295">
    <property type="entry name" value="DUF1451"/>
    <property type="match status" value="1"/>
</dbReference>
<dbReference type="AlphaFoldDB" id="A0A9D1NAX9"/>
<reference evidence="1" key="1">
    <citation type="submission" date="2020-10" db="EMBL/GenBank/DDBJ databases">
        <authorList>
            <person name="Gilroy R."/>
        </authorList>
    </citation>
    <scope>NUCLEOTIDE SEQUENCE</scope>
    <source>
        <strain evidence="1">23406</strain>
    </source>
</reference>
<evidence type="ECO:0008006" key="3">
    <source>
        <dbReference type="Google" id="ProtNLM"/>
    </source>
</evidence>
<sequence length="47" mass="5256">MNHTIRTGEKPGRGTYSCLNCQTKVNLDAQDKMPPCPKCNNSEFKKA</sequence>
<organism evidence="1 2">
    <name type="scientific">Candidatus Stercoripulliclostridium merdipullorum</name>
    <dbReference type="NCBI Taxonomy" id="2840952"/>
    <lineage>
        <taxon>Bacteria</taxon>
        <taxon>Bacillati</taxon>
        <taxon>Bacillota</taxon>
        <taxon>Clostridia</taxon>
        <taxon>Eubacteriales</taxon>
        <taxon>Candidatus Stercoripulliclostridium</taxon>
    </lineage>
</organism>
<gene>
    <name evidence="1" type="ORF">IAB14_00905</name>
</gene>
<name>A0A9D1NAX9_9FIRM</name>
<protein>
    <recommendedName>
        <fullName evidence="3">Zinc ribbon-containing protein</fullName>
    </recommendedName>
</protein>
<comment type="caution">
    <text evidence="1">The sequence shown here is derived from an EMBL/GenBank/DDBJ whole genome shotgun (WGS) entry which is preliminary data.</text>
</comment>
<accession>A0A9D1NAX9</accession>
<dbReference type="EMBL" id="DVOH01000011">
    <property type="protein sequence ID" value="HIU99654.1"/>
    <property type="molecule type" value="Genomic_DNA"/>
</dbReference>
<evidence type="ECO:0000313" key="2">
    <source>
        <dbReference type="Proteomes" id="UP000886891"/>
    </source>
</evidence>
<dbReference type="Proteomes" id="UP000886891">
    <property type="component" value="Unassembled WGS sequence"/>
</dbReference>
<reference evidence="1" key="2">
    <citation type="journal article" date="2021" name="PeerJ">
        <title>Extensive microbial diversity within the chicken gut microbiome revealed by metagenomics and culture.</title>
        <authorList>
            <person name="Gilroy R."/>
            <person name="Ravi A."/>
            <person name="Getino M."/>
            <person name="Pursley I."/>
            <person name="Horton D.L."/>
            <person name="Alikhan N.F."/>
            <person name="Baker D."/>
            <person name="Gharbi K."/>
            <person name="Hall N."/>
            <person name="Watson M."/>
            <person name="Adriaenssens E.M."/>
            <person name="Foster-Nyarko E."/>
            <person name="Jarju S."/>
            <person name="Secka A."/>
            <person name="Antonio M."/>
            <person name="Oren A."/>
            <person name="Chaudhuri R.R."/>
            <person name="La Ragione R."/>
            <person name="Hildebrand F."/>
            <person name="Pallen M.J."/>
        </authorList>
    </citation>
    <scope>NUCLEOTIDE SEQUENCE</scope>
    <source>
        <strain evidence="1">23406</strain>
    </source>
</reference>
<evidence type="ECO:0000313" key="1">
    <source>
        <dbReference type="EMBL" id="HIU99654.1"/>
    </source>
</evidence>
<dbReference type="InterPro" id="IPR009912">
    <property type="entry name" value="DUF1451"/>
</dbReference>